<sequence>MPFWYKINVMVLLGAFTLTASPAAAAPKFLGDIDKQLNAGAGTAGLAAKNVAPADPRLVAASFIQTILKVLGVVFVVLIVTGGFRLVKANGDESKIEEGTKTVQMAVIGLLVVLFAYSIAWFVGTQIQKAINNAAQATSAGS</sequence>
<keyword evidence="1" id="KW-0812">Transmembrane</keyword>
<evidence type="ECO:0008006" key="5">
    <source>
        <dbReference type="Google" id="ProtNLM"/>
    </source>
</evidence>
<dbReference type="EMBL" id="LCRX01000004">
    <property type="protein sequence ID" value="KKW42728.1"/>
    <property type="molecule type" value="Genomic_DNA"/>
</dbReference>
<dbReference type="InterPro" id="IPR043993">
    <property type="entry name" value="T4SS_pilin"/>
</dbReference>
<keyword evidence="1" id="KW-1133">Transmembrane helix</keyword>
<gene>
    <name evidence="3" type="ORF">UY92_C0004G0064</name>
</gene>
<feature type="signal peptide" evidence="2">
    <location>
        <begin position="1"/>
        <end position="25"/>
    </location>
</feature>
<feature type="transmembrane region" description="Helical" evidence="1">
    <location>
        <begin position="105"/>
        <end position="124"/>
    </location>
</feature>
<feature type="transmembrane region" description="Helical" evidence="1">
    <location>
        <begin position="63"/>
        <end position="84"/>
    </location>
</feature>
<feature type="chain" id="PRO_5002541203" description="Integral membrane protein" evidence="2">
    <location>
        <begin position="26"/>
        <end position="142"/>
    </location>
</feature>
<evidence type="ECO:0000313" key="4">
    <source>
        <dbReference type="Proteomes" id="UP000033870"/>
    </source>
</evidence>
<organism evidence="3 4">
    <name type="scientific">Candidatus Magasanikbacteria bacterium GW2011_GWA2_56_11</name>
    <dbReference type="NCBI Taxonomy" id="1619044"/>
    <lineage>
        <taxon>Bacteria</taxon>
        <taxon>Candidatus Magasanikiibacteriota</taxon>
    </lineage>
</organism>
<comment type="caution">
    <text evidence="3">The sequence shown here is derived from an EMBL/GenBank/DDBJ whole genome shotgun (WGS) entry which is preliminary data.</text>
</comment>
<dbReference type="Pfam" id="PF18895">
    <property type="entry name" value="T4SS_pilin"/>
    <property type="match status" value="1"/>
</dbReference>
<accession>A0A0G1YH27</accession>
<evidence type="ECO:0000313" key="3">
    <source>
        <dbReference type="EMBL" id="KKW42728.1"/>
    </source>
</evidence>
<protein>
    <recommendedName>
        <fullName evidence="5">Integral membrane protein</fullName>
    </recommendedName>
</protein>
<evidence type="ECO:0000256" key="2">
    <source>
        <dbReference type="SAM" id="SignalP"/>
    </source>
</evidence>
<dbReference type="AlphaFoldDB" id="A0A0G1YH27"/>
<evidence type="ECO:0000256" key="1">
    <source>
        <dbReference type="SAM" id="Phobius"/>
    </source>
</evidence>
<dbReference type="Proteomes" id="UP000033870">
    <property type="component" value="Unassembled WGS sequence"/>
</dbReference>
<keyword evidence="1" id="KW-0472">Membrane</keyword>
<dbReference type="STRING" id="1619044.UY92_C0004G0064"/>
<proteinExistence type="predicted"/>
<reference evidence="3 4" key="1">
    <citation type="journal article" date="2015" name="Nature">
        <title>rRNA introns, odd ribosomes, and small enigmatic genomes across a large radiation of phyla.</title>
        <authorList>
            <person name="Brown C.T."/>
            <person name="Hug L.A."/>
            <person name="Thomas B.C."/>
            <person name="Sharon I."/>
            <person name="Castelle C.J."/>
            <person name="Singh A."/>
            <person name="Wilkins M.J."/>
            <person name="Williams K.H."/>
            <person name="Banfield J.F."/>
        </authorList>
    </citation>
    <scope>NUCLEOTIDE SEQUENCE [LARGE SCALE GENOMIC DNA]</scope>
</reference>
<name>A0A0G1YH27_9BACT</name>
<keyword evidence="2" id="KW-0732">Signal</keyword>